<dbReference type="InterPro" id="IPR036188">
    <property type="entry name" value="FAD/NAD-bd_sf"/>
</dbReference>
<organism evidence="1">
    <name type="scientific">Oscillatoriales cyanobacterium SpSt-418</name>
    <dbReference type="NCBI Taxonomy" id="2282169"/>
    <lineage>
        <taxon>Bacteria</taxon>
        <taxon>Bacillati</taxon>
        <taxon>Cyanobacteriota</taxon>
        <taxon>Cyanophyceae</taxon>
        <taxon>Oscillatoriophycideae</taxon>
        <taxon>Oscillatoriales</taxon>
    </lineage>
</organism>
<dbReference type="Pfam" id="PF12831">
    <property type="entry name" value="FAD_oxidored"/>
    <property type="match status" value="1"/>
</dbReference>
<evidence type="ECO:0000313" key="1">
    <source>
        <dbReference type="EMBL" id="HFM96379.1"/>
    </source>
</evidence>
<proteinExistence type="predicted"/>
<dbReference type="SUPFAM" id="SSF51905">
    <property type="entry name" value="FAD/NAD(P)-binding domain"/>
    <property type="match status" value="1"/>
</dbReference>
<reference evidence="1" key="1">
    <citation type="journal article" date="2020" name="mSystems">
        <title>Genome- and Community-Level Interaction Insights into Carbon Utilization and Element Cycling Functions of Hydrothermarchaeota in Hydrothermal Sediment.</title>
        <authorList>
            <person name="Zhou Z."/>
            <person name="Liu Y."/>
            <person name="Xu W."/>
            <person name="Pan J."/>
            <person name="Luo Z.H."/>
            <person name="Li M."/>
        </authorList>
    </citation>
    <scope>NUCLEOTIDE SEQUENCE [LARGE SCALE GENOMIC DNA]</scope>
    <source>
        <strain evidence="1">SpSt-418</strain>
    </source>
</reference>
<name>A0A7C3PCV1_9CYAN</name>
<gene>
    <name evidence="1" type="ORF">ENR64_01185</name>
</gene>
<protein>
    <submittedName>
        <fullName evidence="1">FAD-dependent oxidoreductase</fullName>
    </submittedName>
</protein>
<sequence>MTLNATIRSYDIICFGDELPGILALVAASREYRRQTGKTPKTLLMFKGYSQQGVGGHLVRGQLAYLDRSHVPQEVRQEYNLPLFGDPSSLYKEFLQRSGVVQIALDPKRADAALRLMLSEAGADIVSRVEIQSVLKQGNTLVGIQITRNNETYLAKQFIDCTVNAELAQRAGVLKVRGFGTLGLPQSELPVTLVFETTGLSITALRQVEEAYLRRFSNPYDAEAQNYLAIAAGWDPKLSDRFRQDMTDNLGRLKTMYVGQDFIDIRSRALSIAYHSFRGTKHMLHDSGTILDAANIAVLPGGRLLWNALLFHVNGTEAEMLAQGACKPTPFMLQEMGFIETWFKSLGAKTVKPAIELYVRHAGNVLEAKAPLSGAKMLAGAVPPDQALGTFGYHLDVRGGIEGLGPRAVELGAGSINFPVAPLFNIGIQHALVQSVPNLAVVSPASGFDGYACAAGRIVEFNAGVGQGVGIAASLALCTGRNLFQISNKEIQQVLRVTRQLPKIYGRAHTAEALRLQTFELALLPVPVVTA</sequence>
<comment type="caution">
    <text evidence="1">The sequence shown here is derived from an EMBL/GenBank/DDBJ whole genome shotgun (WGS) entry which is preliminary data.</text>
</comment>
<accession>A0A7C3PCV1</accession>
<dbReference type="EMBL" id="DSRU01000020">
    <property type="protein sequence ID" value="HFM96379.1"/>
    <property type="molecule type" value="Genomic_DNA"/>
</dbReference>
<dbReference type="AlphaFoldDB" id="A0A7C3PCV1"/>